<name>A0A9N7Z5X9_PLEPL</name>
<dbReference type="Proteomes" id="UP001153269">
    <property type="component" value="Unassembled WGS sequence"/>
</dbReference>
<accession>A0A9N7Z5X9</accession>
<protein>
    <submittedName>
        <fullName evidence="1">Uncharacterized protein</fullName>
    </submittedName>
</protein>
<reference evidence="1" key="1">
    <citation type="submission" date="2020-03" db="EMBL/GenBank/DDBJ databases">
        <authorList>
            <person name="Weist P."/>
        </authorList>
    </citation>
    <scope>NUCLEOTIDE SEQUENCE</scope>
</reference>
<dbReference type="AlphaFoldDB" id="A0A9N7Z5X9"/>
<organism evidence="1 2">
    <name type="scientific">Pleuronectes platessa</name>
    <name type="common">European plaice</name>
    <dbReference type="NCBI Taxonomy" id="8262"/>
    <lineage>
        <taxon>Eukaryota</taxon>
        <taxon>Metazoa</taxon>
        <taxon>Chordata</taxon>
        <taxon>Craniata</taxon>
        <taxon>Vertebrata</taxon>
        <taxon>Euteleostomi</taxon>
        <taxon>Actinopterygii</taxon>
        <taxon>Neopterygii</taxon>
        <taxon>Teleostei</taxon>
        <taxon>Neoteleostei</taxon>
        <taxon>Acanthomorphata</taxon>
        <taxon>Carangaria</taxon>
        <taxon>Pleuronectiformes</taxon>
        <taxon>Pleuronectoidei</taxon>
        <taxon>Pleuronectidae</taxon>
        <taxon>Pleuronectes</taxon>
    </lineage>
</organism>
<dbReference type="EMBL" id="CADEAL010004091">
    <property type="protein sequence ID" value="CAB1451486.1"/>
    <property type="molecule type" value="Genomic_DNA"/>
</dbReference>
<keyword evidence="2" id="KW-1185">Reference proteome</keyword>
<comment type="caution">
    <text evidence="1">The sequence shown here is derived from an EMBL/GenBank/DDBJ whole genome shotgun (WGS) entry which is preliminary data.</text>
</comment>
<gene>
    <name evidence="1" type="ORF">PLEPLA_LOCUS39180</name>
</gene>
<sequence length="262" mass="28873">MRTRRPRAASDISVPPVASHLGRWRSVEVDGGRWRSVEVSGGRGGRWRSVEVGGGRWRSVEVGGGQWRSVEVGGGRWRSVEVGGGRWRSVEVEWRSVEVGGGQWRSVEVGGGRWRSVEVGGGRWRSVEVGEVSGGRSWLLVPSGDAGPPTDPESRPHPSSLLLFGCPHMFLCERVGPDNLLLLHKHQLHNMFVFCSLPESHQVCGTKMVFSPRRPLGNRQSRDDSREKRGDNDLLITRTSGISSCFQVDVFIFYVSGSSSSS</sequence>
<evidence type="ECO:0000313" key="1">
    <source>
        <dbReference type="EMBL" id="CAB1451486.1"/>
    </source>
</evidence>
<proteinExistence type="predicted"/>
<evidence type="ECO:0000313" key="2">
    <source>
        <dbReference type="Proteomes" id="UP001153269"/>
    </source>
</evidence>